<keyword evidence="3 8" id="KW-0812">Transmembrane</keyword>
<comment type="subcellular location">
    <subcellularLocation>
        <location evidence="1">Membrane</location>
        <topology evidence="1">Multi-pass membrane protein</topology>
    </subcellularLocation>
</comment>
<keyword evidence="11" id="KW-1185">Reference proteome</keyword>
<keyword evidence="7" id="KW-0413">Isomerase</keyword>
<evidence type="ECO:0000256" key="3">
    <source>
        <dbReference type="ARBA" id="ARBA00022692"/>
    </source>
</evidence>
<comment type="caution">
    <text evidence="10">The sequence shown here is derived from an EMBL/GenBank/DDBJ whole genome shotgun (WGS) entry which is preliminary data.</text>
</comment>
<keyword evidence="4" id="KW-0125">Carotenoid biosynthesis</keyword>
<gene>
    <name evidence="10" type="ORF">BJ987_004022</name>
</gene>
<feature type="transmembrane region" description="Helical" evidence="8">
    <location>
        <begin position="38"/>
        <end position="58"/>
    </location>
</feature>
<dbReference type="Pfam" id="PF18916">
    <property type="entry name" value="Lycopene_cyc"/>
    <property type="match status" value="1"/>
</dbReference>
<organism evidence="10 11">
    <name type="scientific">Nocardia goodfellowii</name>
    <dbReference type="NCBI Taxonomy" id="882446"/>
    <lineage>
        <taxon>Bacteria</taxon>
        <taxon>Bacillati</taxon>
        <taxon>Actinomycetota</taxon>
        <taxon>Actinomycetes</taxon>
        <taxon>Mycobacteriales</taxon>
        <taxon>Nocardiaceae</taxon>
        <taxon>Nocardia</taxon>
    </lineage>
</organism>
<evidence type="ECO:0000256" key="7">
    <source>
        <dbReference type="ARBA" id="ARBA00023235"/>
    </source>
</evidence>
<evidence type="ECO:0000259" key="9">
    <source>
        <dbReference type="Pfam" id="PF18916"/>
    </source>
</evidence>
<evidence type="ECO:0000256" key="2">
    <source>
        <dbReference type="ARBA" id="ARBA00004829"/>
    </source>
</evidence>
<evidence type="ECO:0000256" key="8">
    <source>
        <dbReference type="SAM" id="Phobius"/>
    </source>
</evidence>
<sequence length="116" mass="12873">MEHWHYSLVLAACLALTAPLEFVGPGVYRRPHLLFQALWPAAALFVVWDLVAIAAGVWDFNERYTLGVLLPGRMPVEELLFFLVVPLCGLLTFVAVQTLLDLAARRRGLVSKSAGR</sequence>
<name>A0ABS4QHE9_9NOCA</name>
<evidence type="ECO:0000313" key="11">
    <source>
        <dbReference type="Proteomes" id="UP001519325"/>
    </source>
</evidence>
<evidence type="ECO:0000256" key="1">
    <source>
        <dbReference type="ARBA" id="ARBA00004141"/>
    </source>
</evidence>
<dbReference type="InterPro" id="IPR017825">
    <property type="entry name" value="Lycopene_cyclase_dom"/>
</dbReference>
<reference evidence="10 11" key="1">
    <citation type="submission" date="2021-03" db="EMBL/GenBank/DDBJ databases">
        <title>Sequencing the genomes of 1000 actinobacteria strains.</title>
        <authorList>
            <person name="Klenk H.-P."/>
        </authorList>
    </citation>
    <scope>NUCLEOTIDE SEQUENCE [LARGE SCALE GENOMIC DNA]</scope>
    <source>
        <strain evidence="10 11">DSM 45516</strain>
    </source>
</reference>
<dbReference type="Proteomes" id="UP001519325">
    <property type="component" value="Unassembled WGS sequence"/>
</dbReference>
<feature type="transmembrane region" description="Helical" evidence="8">
    <location>
        <begin position="79"/>
        <end position="100"/>
    </location>
</feature>
<keyword evidence="5 8" id="KW-1133">Transmembrane helix</keyword>
<dbReference type="NCBIfam" id="TIGR03462">
    <property type="entry name" value="CarR_dom_SF"/>
    <property type="match status" value="1"/>
</dbReference>
<dbReference type="RefSeq" id="WP_209892242.1">
    <property type="nucleotide sequence ID" value="NZ_JAGGMR010000001.1"/>
</dbReference>
<proteinExistence type="predicted"/>
<protein>
    <submittedName>
        <fullName evidence="10">Lycopene cyclase domain-containing protein</fullName>
    </submittedName>
</protein>
<evidence type="ECO:0000256" key="6">
    <source>
        <dbReference type="ARBA" id="ARBA00023136"/>
    </source>
</evidence>
<keyword evidence="6 8" id="KW-0472">Membrane</keyword>
<dbReference type="EMBL" id="JAGGMR010000001">
    <property type="protein sequence ID" value="MBP2191121.1"/>
    <property type="molecule type" value="Genomic_DNA"/>
</dbReference>
<feature type="domain" description="Lycopene cyclase" evidence="9">
    <location>
        <begin position="6"/>
        <end position="93"/>
    </location>
</feature>
<evidence type="ECO:0000256" key="5">
    <source>
        <dbReference type="ARBA" id="ARBA00022989"/>
    </source>
</evidence>
<evidence type="ECO:0000313" key="10">
    <source>
        <dbReference type="EMBL" id="MBP2191121.1"/>
    </source>
</evidence>
<comment type="pathway">
    <text evidence="2">Carotenoid biosynthesis.</text>
</comment>
<evidence type="ECO:0000256" key="4">
    <source>
        <dbReference type="ARBA" id="ARBA00022746"/>
    </source>
</evidence>
<accession>A0ABS4QHE9</accession>